<sequence length="374" mass="41701">MSKSNFTGACLFMISCISLVISTKCCDQTKKAALFVFGDSGFDVGNNNYFNTSGQANYFPYGETFFTYPTGRFSNGRLIPDFIAEYAKLPLIPPYLYPGYVDFTNGVNFASGGAGALLETRQGYRANKALDKAISLQTQLSYFKNVSRLLRQELGDVEAKTLLSRAVYLFNVGANDYTSLFDTSSSALESLTTAQFVGMVIGNISSVIAEIYKMGGRKFGLQTVRPIACIPYGRVLATAKYNESCLDQSTPFVLLHNQELSKLLQKLNGKLNGFRYSLSDYYTFLLERMDDPSKYGFKEGTVACCGSGPYRGIFNCGGKRGKEYYYLCGNVSEYVFFDCCHPTERVYQQFAEQEWSGKPSLKGSYNLRELFESK</sequence>
<dbReference type="GO" id="GO:0016298">
    <property type="term" value="F:lipase activity"/>
    <property type="evidence" value="ECO:0007669"/>
    <property type="project" value="TreeGrafter"/>
</dbReference>
<dbReference type="PANTHER" id="PTHR45966:SF34">
    <property type="entry name" value="GDSL-LIKE LIPASE_ACYLHYDROLASE"/>
    <property type="match status" value="1"/>
</dbReference>
<comment type="caution">
    <text evidence="4">The sequence shown here is derived from an EMBL/GenBank/DDBJ whole genome shotgun (WGS) entry which is preliminary data.</text>
</comment>
<feature type="signal peptide" evidence="3">
    <location>
        <begin position="1"/>
        <end position="22"/>
    </location>
</feature>
<dbReference type="Gene3D" id="3.40.50.1110">
    <property type="entry name" value="SGNH hydrolase"/>
    <property type="match status" value="1"/>
</dbReference>
<dbReference type="InterPro" id="IPR001087">
    <property type="entry name" value="GDSL"/>
</dbReference>
<dbReference type="EMBL" id="JXTC01000345">
    <property type="protein sequence ID" value="PON62548.1"/>
    <property type="molecule type" value="Genomic_DNA"/>
</dbReference>
<dbReference type="InterPro" id="IPR035669">
    <property type="entry name" value="SGNH_plant_lipase-like"/>
</dbReference>
<dbReference type="Pfam" id="PF00657">
    <property type="entry name" value="Lipase_GDSL"/>
    <property type="match status" value="1"/>
</dbReference>
<dbReference type="OrthoDB" id="1187781at2759"/>
<gene>
    <name evidence="4" type="ORF">TorRG33x02_278740</name>
</gene>
<evidence type="ECO:0000256" key="1">
    <source>
        <dbReference type="ARBA" id="ARBA00008668"/>
    </source>
</evidence>
<dbReference type="InterPro" id="IPR036514">
    <property type="entry name" value="SGNH_hydro_sf"/>
</dbReference>
<feature type="chain" id="PRO_5015120851" evidence="3">
    <location>
        <begin position="23"/>
        <end position="374"/>
    </location>
</feature>
<keyword evidence="2 3" id="KW-0732">Signal</keyword>
<keyword evidence="5" id="KW-1185">Reference proteome</keyword>
<dbReference type="PANTHER" id="PTHR45966">
    <property type="entry name" value="GDSL-LIKE LIPASE/ACYLHYDROLASE"/>
    <property type="match status" value="1"/>
</dbReference>
<proteinExistence type="inferred from homology"/>
<dbReference type="InterPro" id="IPR044552">
    <property type="entry name" value="GLIP1-5/GLL25"/>
</dbReference>
<dbReference type="CDD" id="cd01837">
    <property type="entry name" value="SGNH_plant_lipase_like"/>
    <property type="match status" value="1"/>
</dbReference>
<evidence type="ECO:0000313" key="4">
    <source>
        <dbReference type="EMBL" id="PON62548.1"/>
    </source>
</evidence>
<dbReference type="PROSITE" id="PS51257">
    <property type="entry name" value="PROKAR_LIPOPROTEIN"/>
    <property type="match status" value="1"/>
</dbReference>
<evidence type="ECO:0000256" key="3">
    <source>
        <dbReference type="SAM" id="SignalP"/>
    </source>
</evidence>
<name>A0A2P5CNC3_TREOI</name>
<comment type="similarity">
    <text evidence="1">Belongs to the 'GDSL' lipolytic enzyme family.</text>
</comment>
<organism evidence="4 5">
    <name type="scientific">Trema orientale</name>
    <name type="common">Charcoal tree</name>
    <name type="synonym">Celtis orientalis</name>
    <dbReference type="NCBI Taxonomy" id="63057"/>
    <lineage>
        <taxon>Eukaryota</taxon>
        <taxon>Viridiplantae</taxon>
        <taxon>Streptophyta</taxon>
        <taxon>Embryophyta</taxon>
        <taxon>Tracheophyta</taxon>
        <taxon>Spermatophyta</taxon>
        <taxon>Magnoliopsida</taxon>
        <taxon>eudicotyledons</taxon>
        <taxon>Gunneridae</taxon>
        <taxon>Pentapetalae</taxon>
        <taxon>rosids</taxon>
        <taxon>fabids</taxon>
        <taxon>Rosales</taxon>
        <taxon>Cannabaceae</taxon>
        <taxon>Trema</taxon>
    </lineage>
</organism>
<protein>
    <submittedName>
        <fullName evidence="4">Lipase</fullName>
    </submittedName>
</protein>
<dbReference type="InParanoid" id="A0A2P5CNC3"/>
<reference evidence="5" key="1">
    <citation type="submission" date="2016-06" db="EMBL/GenBank/DDBJ databases">
        <title>Parallel loss of symbiosis genes in relatives of nitrogen-fixing non-legume Parasponia.</title>
        <authorList>
            <person name="Van Velzen R."/>
            <person name="Holmer R."/>
            <person name="Bu F."/>
            <person name="Rutten L."/>
            <person name="Van Zeijl A."/>
            <person name="Liu W."/>
            <person name="Santuari L."/>
            <person name="Cao Q."/>
            <person name="Sharma T."/>
            <person name="Shen D."/>
            <person name="Roswanjaya Y."/>
            <person name="Wardhani T."/>
            <person name="Kalhor M.S."/>
            <person name="Jansen J."/>
            <person name="Van den Hoogen J."/>
            <person name="Gungor B."/>
            <person name="Hartog M."/>
            <person name="Hontelez J."/>
            <person name="Verver J."/>
            <person name="Yang W.-C."/>
            <person name="Schijlen E."/>
            <person name="Repin R."/>
            <person name="Schilthuizen M."/>
            <person name="Schranz E."/>
            <person name="Heidstra R."/>
            <person name="Miyata K."/>
            <person name="Fedorova E."/>
            <person name="Kohlen W."/>
            <person name="Bisseling T."/>
            <person name="Smit S."/>
            <person name="Geurts R."/>
        </authorList>
    </citation>
    <scope>NUCLEOTIDE SEQUENCE [LARGE SCALE GENOMIC DNA]</scope>
    <source>
        <strain evidence="5">cv. RG33-2</strain>
    </source>
</reference>
<evidence type="ECO:0000313" key="5">
    <source>
        <dbReference type="Proteomes" id="UP000237000"/>
    </source>
</evidence>
<dbReference type="AlphaFoldDB" id="A0A2P5CNC3"/>
<evidence type="ECO:0000256" key="2">
    <source>
        <dbReference type="ARBA" id="ARBA00022729"/>
    </source>
</evidence>
<accession>A0A2P5CNC3</accession>
<dbReference type="Proteomes" id="UP000237000">
    <property type="component" value="Unassembled WGS sequence"/>
</dbReference>